<dbReference type="PANTHER" id="PTHR18964:SF169">
    <property type="entry name" value="N-ACETYLMANNOSAMINE KINASE"/>
    <property type="match status" value="1"/>
</dbReference>
<evidence type="ECO:0000256" key="1">
    <source>
        <dbReference type="ARBA" id="ARBA00006479"/>
    </source>
</evidence>
<dbReference type="AlphaFoldDB" id="A0A810L3L2"/>
<comment type="similarity">
    <text evidence="1">Belongs to the ROK (NagC/XylR) family.</text>
</comment>
<feature type="region of interest" description="Disordered" evidence="2">
    <location>
        <begin position="1"/>
        <end position="42"/>
    </location>
</feature>
<dbReference type="Proteomes" id="UP000680750">
    <property type="component" value="Chromosome"/>
</dbReference>
<dbReference type="OrthoDB" id="49666at2"/>
<feature type="compositionally biased region" description="Low complexity" evidence="2">
    <location>
        <begin position="348"/>
        <end position="366"/>
    </location>
</feature>
<feature type="region of interest" description="Disordered" evidence="2">
    <location>
        <begin position="331"/>
        <end position="402"/>
    </location>
</feature>
<evidence type="ECO:0000313" key="3">
    <source>
        <dbReference type="EMBL" id="BCJ29495.1"/>
    </source>
</evidence>
<dbReference type="Pfam" id="PF00480">
    <property type="entry name" value="ROK"/>
    <property type="match status" value="1"/>
</dbReference>
<gene>
    <name evidence="3" type="ORF">Asera_36030</name>
</gene>
<sequence length="402" mass="39582">MTEHRTAAPTEGAAATGRASVPPASHATSGDGRSAGPATGYRPAVEVGGSHVTAAAVDLVAGTVVAGSRCRAALDPAADADTLLAAIAATARELVDRCPGRIADRWGLAVPGPFDYATGIARYRGVGKFASLRDVPVGDRLAERLGVRPDRLRFLNDASAFALGARRLQAPDAGRLAAFTLGTGVGSAFLDGDQVVEDGPLVPPEGRADRLTIAGRPLEDTASTRAMTARYAQRTGRQVDGLRELTALAAAGDEIATETVHAAMTALGTALAPWLAGFGPDVVVFGGSITAAWPIVGPPLLAALGVDTVVVLPDGEAAALLGAATHAATGARPADEAVHSAPGRGNVGPADGTATGAPGDGNVVRGAAGGHVVGGAAGGSAAGRAGADAGRTGVQGSPASTP</sequence>
<dbReference type="EMBL" id="AP023354">
    <property type="protein sequence ID" value="BCJ29495.1"/>
    <property type="molecule type" value="Genomic_DNA"/>
</dbReference>
<dbReference type="SUPFAM" id="SSF53067">
    <property type="entry name" value="Actin-like ATPase domain"/>
    <property type="match status" value="1"/>
</dbReference>
<evidence type="ECO:0008006" key="5">
    <source>
        <dbReference type="Google" id="ProtNLM"/>
    </source>
</evidence>
<reference evidence="3" key="1">
    <citation type="submission" date="2020-08" db="EMBL/GenBank/DDBJ databases">
        <title>Whole genome shotgun sequence of Actinocatenispora sera NBRC 101916.</title>
        <authorList>
            <person name="Komaki H."/>
            <person name="Tamura T."/>
        </authorList>
    </citation>
    <scope>NUCLEOTIDE SEQUENCE</scope>
    <source>
        <strain evidence="3">NBRC 101916</strain>
    </source>
</reference>
<feature type="compositionally biased region" description="Low complexity" evidence="2">
    <location>
        <begin position="7"/>
        <end position="19"/>
    </location>
</feature>
<evidence type="ECO:0000256" key="2">
    <source>
        <dbReference type="SAM" id="MobiDB-lite"/>
    </source>
</evidence>
<evidence type="ECO:0000313" key="4">
    <source>
        <dbReference type="Proteomes" id="UP000680750"/>
    </source>
</evidence>
<organism evidence="3 4">
    <name type="scientific">Actinocatenispora sera</name>
    <dbReference type="NCBI Taxonomy" id="390989"/>
    <lineage>
        <taxon>Bacteria</taxon>
        <taxon>Bacillati</taxon>
        <taxon>Actinomycetota</taxon>
        <taxon>Actinomycetes</taxon>
        <taxon>Micromonosporales</taxon>
        <taxon>Micromonosporaceae</taxon>
        <taxon>Actinocatenispora</taxon>
    </lineage>
</organism>
<dbReference type="PANTHER" id="PTHR18964">
    <property type="entry name" value="ROK (REPRESSOR, ORF, KINASE) FAMILY"/>
    <property type="match status" value="1"/>
</dbReference>
<name>A0A810L3L2_9ACTN</name>
<accession>A0A810L3L2</accession>
<protein>
    <recommendedName>
        <fullName evidence="5">Glucokinase</fullName>
    </recommendedName>
</protein>
<feature type="compositionally biased region" description="Low complexity" evidence="2">
    <location>
        <begin position="382"/>
        <end position="394"/>
    </location>
</feature>
<feature type="compositionally biased region" description="Gly residues" evidence="2">
    <location>
        <begin position="367"/>
        <end position="381"/>
    </location>
</feature>
<dbReference type="InterPro" id="IPR000600">
    <property type="entry name" value="ROK"/>
</dbReference>
<dbReference type="RefSeq" id="WP_051802619.1">
    <property type="nucleotide sequence ID" value="NZ_AP023354.1"/>
</dbReference>
<dbReference type="Gene3D" id="3.30.420.40">
    <property type="match status" value="2"/>
</dbReference>
<dbReference type="InterPro" id="IPR043129">
    <property type="entry name" value="ATPase_NBD"/>
</dbReference>
<proteinExistence type="inferred from homology"/>
<dbReference type="KEGG" id="aser:Asera_36030"/>
<keyword evidence="4" id="KW-1185">Reference proteome</keyword>